<dbReference type="PROSITE" id="PS00455">
    <property type="entry name" value="AMP_BINDING"/>
    <property type="match status" value="1"/>
</dbReference>
<feature type="domain" description="AMP-dependent synthetase/ligase" evidence="1">
    <location>
        <begin position="14"/>
        <end position="390"/>
    </location>
</feature>
<dbReference type="InterPro" id="IPR020845">
    <property type="entry name" value="AMP-binding_CS"/>
</dbReference>
<dbReference type="InterPro" id="IPR000873">
    <property type="entry name" value="AMP-dep_synth/lig_dom"/>
</dbReference>
<evidence type="ECO:0000259" key="2">
    <source>
        <dbReference type="Pfam" id="PF13193"/>
    </source>
</evidence>
<dbReference type="InterPro" id="IPR025110">
    <property type="entry name" value="AMP-bd_C"/>
</dbReference>
<organism evidence="3 4">
    <name type="scientific">Sphingomonas oligophenolica</name>
    <dbReference type="NCBI Taxonomy" id="301154"/>
    <lineage>
        <taxon>Bacteria</taxon>
        <taxon>Pseudomonadati</taxon>
        <taxon>Pseudomonadota</taxon>
        <taxon>Alphaproteobacteria</taxon>
        <taxon>Sphingomonadales</taxon>
        <taxon>Sphingomonadaceae</taxon>
        <taxon>Sphingomonas</taxon>
    </lineage>
</organism>
<dbReference type="Gene3D" id="3.40.50.12780">
    <property type="entry name" value="N-terminal domain of ligase-like"/>
    <property type="match status" value="1"/>
</dbReference>
<dbReference type="InterPro" id="IPR042099">
    <property type="entry name" value="ANL_N_sf"/>
</dbReference>
<dbReference type="PANTHER" id="PTHR43767">
    <property type="entry name" value="LONG-CHAIN-FATTY-ACID--COA LIGASE"/>
    <property type="match status" value="1"/>
</dbReference>
<accession>A0ABU9Y8F7</accession>
<dbReference type="SUPFAM" id="SSF56801">
    <property type="entry name" value="Acetyl-CoA synthetase-like"/>
    <property type="match status" value="1"/>
</dbReference>
<proteinExistence type="predicted"/>
<gene>
    <name evidence="3" type="ORF">ABC974_20885</name>
</gene>
<dbReference type="RefSeq" id="WP_343888183.1">
    <property type="nucleotide sequence ID" value="NZ_BAAAEH010000007.1"/>
</dbReference>
<dbReference type="Proteomes" id="UP001419910">
    <property type="component" value="Unassembled WGS sequence"/>
</dbReference>
<comment type="caution">
    <text evidence="3">The sequence shown here is derived from an EMBL/GenBank/DDBJ whole genome shotgun (WGS) entry which is preliminary data.</text>
</comment>
<dbReference type="PANTHER" id="PTHR43767:SF11">
    <property type="entry name" value="MEDIUM-CHAIN-FATTY-ACID--COA LIGASE"/>
    <property type="match status" value="1"/>
</dbReference>
<sequence>MQPYGLTVDKFLDHAAKWFADRQVVEADAGRVCGRVSYAALRERSNLMSGALTALGLKLGDRVGTLAWNTRHHLEFYYAAMGVGLVCHTLNPRLTVAHLATMINEAENRMLVVAADLMPIVAELAPLCPTLEHVVVIDAPWTDMADLAPHPARLWTFDALLAAHGAPAAWGAFDENVPAGLCYTSGTTGAPKGVVYTHRSNYLHTLRAMQADAVALTAEDVLLLGVPMFHANGWGLPFAAPAAGTRLVLPGRHMDGASLARLMRDEGVTVAVGVQTIWLGLVDHLEATGGTLPALQRVLIGGSSCPDALIRRMEERLGAYVQTSWGMTELSPIGTIAPPSAMPGQRRASGRPPMGVDLKLTDAEGNTLVPQRDILGHLKVRGSSVLDRYFRADADALDAEGYFDTGDLAMIDADGNLTICGRAKDLIKSGGEWINPTEIEAIVGTHPSVRHVAVIGRPDVKWGERPVLIVETQGTQDPGALIRLLRGKVADWWIPDQVVEVATMPLAASGKIDKNRLRADYADGKIAADRVAR</sequence>
<dbReference type="Gene3D" id="3.30.300.30">
    <property type="match status" value="1"/>
</dbReference>
<reference evidence="3 4" key="1">
    <citation type="submission" date="2024-05" db="EMBL/GenBank/DDBJ databases">
        <authorList>
            <person name="Liu Q."/>
            <person name="Xin Y.-H."/>
        </authorList>
    </citation>
    <scope>NUCLEOTIDE SEQUENCE [LARGE SCALE GENOMIC DNA]</scope>
    <source>
        <strain evidence="3 4">CGMCC 1.10181</strain>
    </source>
</reference>
<evidence type="ECO:0000259" key="1">
    <source>
        <dbReference type="Pfam" id="PF00501"/>
    </source>
</evidence>
<dbReference type="InterPro" id="IPR045851">
    <property type="entry name" value="AMP-bd_C_sf"/>
</dbReference>
<dbReference type="Pfam" id="PF13193">
    <property type="entry name" value="AMP-binding_C"/>
    <property type="match status" value="1"/>
</dbReference>
<evidence type="ECO:0000313" key="3">
    <source>
        <dbReference type="EMBL" id="MEN2792098.1"/>
    </source>
</evidence>
<dbReference type="InterPro" id="IPR050237">
    <property type="entry name" value="ATP-dep_AMP-bd_enzyme"/>
</dbReference>
<protein>
    <submittedName>
        <fullName evidence="3">AMP-binding protein</fullName>
    </submittedName>
</protein>
<dbReference type="EMBL" id="JBDIME010000024">
    <property type="protein sequence ID" value="MEN2792098.1"/>
    <property type="molecule type" value="Genomic_DNA"/>
</dbReference>
<name>A0ABU9Y8F7_9SPHN</name>
<keyword evidence="4" id="KW-1185">Reference proteome</keyword>
<dbReference type="Pfam" id="PF00501">
    <property type="entry name" value="AMP-binding"/>
    <property type="match status" value="1"/>
</dbReference>
<feature type="domain" description="AMP-binding enzyme C-terminal" evidence="2">
    <location>
        <begin position="438"/>
        <end position="511"/>
    </location>
</feature>
<evidence type="ECO:0000313" key="4">
    <source>
        <dbReference type="Proteomes" id="UP001419910"/>
    </source>
</evidence>